<keyword evidence="3" id="KW-1185">Reference proteome</keyword>
<name>A0A9X2HH71_9SPHN</name>
<dbReference type="RefSeq" id="WP_254291106.1">
    <property type="nucleotide sequence ID" value="NZ_JAMLDX010000001.1"/>
</dbReference>
<dbReference type="Proteomes" id="UP001139451">
    <property type="component" value="Unassembled WGS sequence"/>
</dbReference>
<feature type="compositionally biased region" description="Basic and acidic residues" evidence="1">
    <location>
        <begin position="44"/>
        <end position="64"/>
    </location>
</feature>
<evidence type="ECO:0000313" key="2">
    <source>
        <dbReference type="EMBL" id="MCP3729119.1"/>
    </source>
</evidence>
<organism evidence="2 3">
    <name type="scientific">Sphingomonas tagetis</name>
    <dbReference type="NCBI Taxonomy" id="2949092"/>
    <lineage>
        <taxon>Bacteria</taxon>
        <taxon>Pseudomonadati</taxon>
        <taxon>Pseudomonadota</taxon>
        <taxon>Alphaproteobacteria</taxon>
        <taxon>Sphingomonadales</taxon>
        <taxon>Sphingomonadaceae</taxon>
        <taxon>Sphingomonas</taxon>
    </lineage>
</organism>
<dbReference type="AlphaFoldDB" id="A0A9X2HH71"/>
<protein>
    <submittedName>
        <fullName evidence="2">Uncharacterized protein</fullName>
    </submittedName>
</protein>
<gene>
    <name evidence="2" type="ORF">M9978_01640</name>
</gene>
<proteinExistence type="predicted"/>
<evidence type="ECO:0000313" key="3">
    <source>
        <dbReference type="Proteomes" id="UP001139451"/>
    </source>
</evidence>
<reference evidence="2" key="1">
    <citation type="submission" date="2022-05" db="EMBL/GenBank/DDBJ databases">
        <title>Sphingomonas sp. strain MG17 Genome sequencing and assembly.</title>
        <authorList>
            <person name="Kim I."/>
        </authorList>
    </citation>
    <scope>NUCLEOTIDE SEQUENCE</scope>
    <source>
        <strain evidence="2">MG17</strain>
    </source>
</reference>
<comment type="caution">
    <text evidence="2">The sequence shown here is derived from an EMBL/GenBank/DDBJ whole genome shotgun (WGS) entry which is preliminary data.</text>
</comment>
<sequence length="124" mass="13803">MTVTGQVDDRLTKLTQIAGCQAAMEARARPARRRSDICATATRRPHDSHATPARQLRDGPRHRRDIDATKLTTEEIKGRPFPGAGMQPDEFQHCNGEAGRRMDAITLIEPFCLSERPLAPKSRS</sequence>
<accession>A0A9X2HH71</accession>
<evidence type="ECO:0000256" key="1">
    <source>
        <dbReference type="SAM" id="MobiDB-lite"/>
    </source>
</evidence>
<dbReference type="EMBL" id="JAMLDX010000001">
    <property type="protein sequence ID" value="MCP3729119.1"/>
    <property type="molecule type" value="Genomic_DNA"/>
</dbReference>
<feature type="region of interest" description="Disordered" evidence="1">
    <location>
        <begin position="39"/>
        <end position="64"/>
    </location>
</feature>